<protein>
    <submittedName>
        <fullName evidence="2">Uncharacterized protein</fullName>
    </submittedName>
</protein>
<evidence type="ECO:0000313" key="3">
    <source>
        <dbReference type="Proteomes" id="UP000078504"/>
    </source>
</evidence>
<dbReference type="Proteomes" id="UP000078504">
    <property type="component" value="Unassembled WGS sequence"/>
</dbReference>
<organism evidence="2 3">
    <name type="scientific">Buttiauxella gaviniae ATCC 51604</name>
    <dbReference type="NCBI Taxonomy" id="1354253"/>
    <lineage>
        <taxon>Bacteria</taxon>
        <taxon>Pseudomonadati</taxon>
        <taxon>Pseudomonadota</taxon>
        <taxon>Gammaproteobacteria</taxon>
        <taxon>Enterobacterales</taxon>
        <taxon>Enterobacteriaceae</taxon>
        <taxon>Buttiauxella</taxon>
    </lineage>
</organism>
<comment type="caution">
    <text evidence="2">The sequence shown here is derived from an EMBL/GenBank/DDBJ whole genome shotgun (WGS) entry which is preliminary data.</text>
</comment>
<proteinExistence type="predicted"/>
<keyword evidence="1" id="KW-1133">Transmembrane helix</keyword>
<keyword evidence="1" id="KW-0812">Transmembrane</keyword>
<sequence>MLERAQKITIGGLSMTDEQKLYGLMAIVEEQQKMLDAALKDIQTTSQSLAQERTELARTVKSIAETVGESASESLLNALGDAQRRFSDEMSQTTSEALKSAHSANQELEKAKKTVSEFTRDLKGTMAGEIRRAAIQLTVIFSVIGALSLGGLYGYFLHQTSKEQESAEYWIQKGNTAFEKCQKLKNCRD</sequence>
<dbReference type="EMBL" id="LXEP01000066">
    <property type="protein sequence ID" value="OAT15691.1"/>
    <property type="molecule type" value="Genomic_DNA"/>
</dbReference>
<name>A0A1B7HJ71_9ENTR</name>
<evidence type="ECO:0000256" key="1">
    <source>
        <dbReference type="SAM" id="Phobius"/>
    </source>
</evidence>
<evidence type="ECO:0000313" key="2">
    <source>
        <dbReference type="EMBL" id="OAT15691.1"/>
    </source>
</evidence>
<reference evidence="2 3" key="1">
    <citation type="submission" date="2016-04" db="EMBL/GenBank/DDBJ databases">
        <title>ATOL: Assembling a taxonomically balanced genome-scale reconstruction of the evolutionary history of the Enterobacteriaceae.</title>
        <authorList>
            <person name="Plunkett G.III."/>
            <person name="Neeno-Eckwall E.C."/>
            <person name="Glasner J.D."/>
            <person name="Perna N.T."/>
        </authorList>
    </citation>
    <scope>NUCLEOTIDE SEQUENCE [LARGE SCALE GENOMIC DNA]</scope>
    <source>
        <strain evidence="2 3">ATCC 51604</strain>
    </source>
</reference>
<dbReference type="AlphaFoldDB" id="A0A1B7HJ71"/>
<keyword evidence="1" id="KW-0472">Membrane</keyword>
<gene>
    <name evidence="2" type="ORF">M977_04697</name>
</gene>
<accession>A0A1B7HJ71</accession>
<feature type="transmembrane region" description="Helical" evidence="1">
    <location>
        <begin position="133"/>
        <end position="156"/>
    </location>
</feature>